<accession>A0AAV2E8I1</accession>
<dbReference type="EMBL" id="OZ034817">
    <property type="protein sequence ID" value="CAL1381815.1"/>
    <property type="molecule type" value="Genomic_DNA"/>
</dbReference>
<organism evidence="2 3">
    <name type="scientific">Linum trigynum</name>
    <dbReference type="NCBI Taxonomy" id="586398"/>
    <lineage>
        <taxon>Eukaryota</taxon>
        <taxon>Viridiplantae</taxon>
        <taxon>Streptophyta</taxon>
        <taxon>Embryophyta</taxon>
        <taxon>Tracheophyta</taxon>
        <taxon>Spermatophyta</taxon>
        <taxon>Magnoliopsida</taxon>
        <taxon>eudicotyledons</taxon>
        <taxon>Gunneridae</taxon>
        <taxon>Pentapetalae</taxon>
        <taxon>rosids</taxon>
        <taxon>fabids</taxon>
        <taxon>Malpighiales</taxon>
        <taxon>Linaceae</taxon>
        <taxon>Linum</taxon>
    </lineage>
</organism>
<reference evidence="2 3" key="1">
    <citation type="submission" date="2024-04" db="EMBL/GenBank/DDBJ databases">
        <authorList>
            <person name="Fracassetti M."/>
        </authorList>
    </citation>
    <scope>NUCLEOTIDE SEQUENCE [LARGE SCALE GENOMIC DNA]</scope>
</reference>
<keyword evidence="3" id="KW-1185">Reference proteome</keyword>
<evidence type="ECO:0000313" key="3">
    <source>
        <dbReference type="Proteomes" id="UP001497516"/>
    </source>
</evidence>
<dbReference type="AlphaFoldDB" id="A0AAV2E8I1"/>
<dbReference type="Proteomes" id="UP001497516">
    <property type="component" value="Chromosome 4"/>
</dbReference>
<evidence type="ECO:0000313" key="2">
    <source>
        <dbReference type="EMBL" id="CAL1381815.1"/>
    </source>
</evidence>
<feature type="region of interest" description="Disordered" evidence="1">
    <location>
        <begin position="50"/>
        <end position="74"/>
    </location>
</feature>
<gene>
    <name evidence="2" type="ORF">LTRI10_LOCUS23170</name>
</gene>
<feature type="region of interest" description="Disordered" evidence="1">
    <location>
        <begin position="1"/>
        <end position="32"/>
    </location>
</feature>
<evidence type="ECO:0000256" key="1">
    <source>
        <dbReference type="SAM" id="MobiDB-lite"/>
    </source>
</evidence>
<protein>
    <submittedName>
        <fullName evidence="2">Uncharacterized protein</fullName>
    </submittedName>
</protein>
<sequence>MKIDSRGCQQRPWTGRRRPKSWSPATESTRRCSGTKWDTLNWSASALWKRREEEGGQEGPPHHVYQMNPAAGGHFYNDDPYSCAIK</sequence>
<name>A0AAV2E8I1_9ROSI</name>
<proteinExistence type="predicted"/>